<accession>A0A0C2SPD4</accession>
<organism evidence="1 2">
    <name type="scientific">Amanita muscaria (strain Koide BX008)</name>
    <dbReference type="NCBI Taxonomy" id="946122"/>
    <lineage>
        <taxon>Eukaryota</taxon>
        <taxon>Fungi</taxon>
        <taxon>Dikarya</taxon>
        <taxon>Basidiomycota</taxon>
        <taxon>Agaricomycotina</taxon>
        <taxon>Agaricomycetes</taxon>
        <taxon>Agaricomycetidae</taxon>
        <taxon>Agaricales</taxon>
        <taxon>Pluteineae</taxon>
        <taxon>Amanitaceae</taxon>
        <taxon>Amanita</taxon>
    </lineage>
</organism>
<dbReference type="AlphaFoldDB" id="A0A0C2SPD4"/>
<dbReference type="EMBL" id="KN818244">
    <property type="protein sequence ID" value="KIL65080.1"/>
    <property type="molecule type" value="Genomic_DNA"/>
</dbReference>
<protein>
    <submittedName>
        <fullName evidence="1">Uncharacterized protein</fullName>
    </submittedName>
</protein>
<reference evidence="1 2" key="1">
    <citation type="submission" date="2014-04" db="EMBL/GenBank/DDBJ databases">
        <title>Evolutionary Origins and Diversification of the Mycorrhizal Mutualists.</title>
        <authorList>
            <consortium name="DOE Joint Genome Institute"/>
            <consortium name="Mycorrhizal Genomics Consortium"/>
            <person name="Kohler A."/>
            <person name="Kuo A."/>
            <person name="Nagy L.G."/>
            <person name="Floudas D."/>
            <person name="Copeland A."/>
            <person name="Barry K.W."/>
            <person name="Cichocki N."/>
            <person name="Veneault-Fourrey C."/>
            <person name="LaButti K."/>
            <person name="Lindquist E.A."/>
            <person name="Lipzen A."/>
            <person name="Lundell T."/>
            <person name="Morin E."/>
            <person name="Murat C."/>
            <person name="Riley R."/>
            <person name="Ohm R."/>
            <person name="Sun H."/>
            <person name="Tunlid A."/>
            <person name="Henrissat B."/>
            <person name="Grigoriev I.V."/>
            <person name="Hibbett D.S."/>
            <person name="Martin F."/>
        </authorList>
    </citation>
    <scope>NUCLEOTIDE SEQUENCE [LARGE SCALE GENOMIC DNA]</scope>
    <source>
        <strain evidence="1 2">Koide BX008</strain>
    </source>
</reference>
<dbReference type="InParanoid" id="A0A0C2SPD4"/>
<evidence type="ECO:0000313" key="2">
    <source>
        <dbReference type="Proteomes" id="UP000054549"/>
    </source>
</evidence>
<evidence type="ECO:0000313" key="1">
    <source>
        <dbReference type="EMBL" id="KIL65080.1"/>
    </source>
</evidence>
<proteinExistence type="predicted"/>
<dbReference type="OrthoDB" id="3269685at2759"/>
<name>A0A0C2SPD4_AMAMK</name>
<dbReference type="HOGENOM" id="CLU_2222564_0_0_1"/>
<gene>
    <name evidence="1" type="ORF">M378DRAFT_1039420</name>
</gene>
<sequence length="106" mass="12241">MIAVCPTKALQENMGYLVCKNEGVWLFISSDTYAKARKAGKDLWVDAQTCLRSFLNRFLWPCIHAWSRRDTRIGREKSFRPAFRQIGNLRAHLPKIQGVRGIGYQL</sequence>
<dbReference type="Proteomes" id="UP000054549">
    <property type="component" value="Unassembled WGS sequence"/>
</dbReference>
<keyword evidence="2" id="KW-1185">Reference proteome</keyword>